<evidence type="ECO:0000313" key="1">
    <source>
        <dbReference type="EMBL" id="MDO1450209.1"/>
    </source>
</evidence>
<protein>
    <submittedName>
        <fullName evidence="1">Uncharacterized protein</fullName>
    </submittedName>
</protein>
<reference evidence="1" key="1">
    <citation type="submission" date="2023-07" db="EMBL/GenBank/DDBJ databases">
        <title>The genome sequence of Rhodocytophaga aerolata KACC 12507.</title>
        <authorList>
            <person name="Zhang X."/>
        </authorList>
    </citation>
    <scope>NUCLEOTIDE SEQUENCE</scope>
    <source>
        <strain evidence="1">KACC 12507</strain>
    </source>
</reference>
<organism evidence="1 2">
    <name type="scientific">Rhodocytophaga aerolata</name>
    <dbReference type="NCBI Taxonomy" id="455078"/>
    <lineage>
        <taxon>Bacteria</taxon>
        <taxon>Pseudomonadati</taxon>
        <taxon>Bacteroidota</taxon>
        <taxon>Cytophagia</taxon>
        <taxon>Cytophagales</taxon>
        <taxon>Rhodocytophagaceae</taxon>
        <taxon>Rhodocytophaga</taxon>
    </lineage>
</organism>
<dbReference type="Proteomes" id="UP001168528">
    <property type="component" value="Unassembled WGS sequence"/>
</dbReference>
<sequence>MVSISFDGFNSSASGYRIATCFDENGFAEFHVYTKEVTERRNEFPPVELKPDGSGNLSIRDTQGFREYDFNKIKLIGGETHVTQQKKVRYLIFKYDPDDINNTGKSYEKHVTVTNKRKISEGKVLPYNIKLGNVPHSLLSFANRFIAQEPLSLEMLKFENSRSNENSFLELVLELSKSLQDPNVEGFEPKTITYKGDLTAEINYQTLKGILVFESHGDFVYEITPDLDNIIVDANRGLGDYVSYDIVPFLPSQILDHAVNQNPVKEDRRLSIDTIETAIIVMNRNNDDIKFKDII</sequence>
<gene>
    <name evidence="1" type="ORF">Q0590_28270</name>
</gene>
<accession>A0ABT8RDM9</accession>
<keyword evidence="2" id="KW-1185">Reference proteome</keyword>
<name>A0ABT8RDM9_9BACT</name>
<evidence type="ECO:0000313" key="2">
    <source>
        <dbReference type="Proteomes" id="UP001168528"/>
    </source>
</evidence>
<proteinExistence type="predicted"/>
<comment type="caution">
    <text evidence="1">The sequence shown here is derived from an EMBL/GenBank/DDBJ whole genome shotgun (WGS) entry which is preliminary data.</text>
</comment>
<dbReference type="EMBL" id="JAUKPO010000027">
    <property type="protein sequence ID" value="MDO1450209.1"/>
    <property type="molecule type" value="Genomic_DNA"/>
</dbReference>
<dbReference type="RefSeq" id="WP_302041012.1">
    <property type="nucleotide sequence ID" value="NZ_JAUKPO010000027.1"/>
</dbReference>